<keyword evidence="2" id="KW-1185">Reference proteome</keyword>
<proteinExistence type="predicted"/>
<dbReference type="EMBL" id="QTSX02007188">
    <property type="protein sequence ID" value="KAJ9049921.1"/>
    <property type="molecule type" value="Genomic_DNA"/>
</dbReference>
<accession>A0ACC2RIL6</accession>
<evidence type="ECO:0000313" key="2">
    <source>
        <dbReference type="Proteomes" id="UP001165960"/>
    </source>
</evidence>
<name>A0ACC2RIL6_9FUNG</name>
<comment type="caution">
    <text evidence="1">The sequence shown here is derived from an EMBL/GenBank/DDBJ whole genome shotgun (WGS) entry which is preliminary data.</text>
</comment>
<protein>
    <submittedName>
        <fullName evidence="1">Uncharacterized protein</fullName>
    </submittedName>
</protein>
<organism evidence="1 2">
    <name type="scientific">Entomophthora muscae</name>
    <dbReference type="NCBI Taxonomy" id="34485"/>
    <lineage>
        <taxon>Eukaryota</taxon>
        <taxon>Fungi</taxon>
        <taxon>Fungi incertae sedis</taxon>
        <taxon>Zoopagomycota</taxon>
        <taxon>Entomophthoromycotina</taxon>
        <taxon>Entomophthoromycetes</taxon>
        <taxon>Entomophthorales</taxon>
        <taxon>Entomophthoraceae</taxon>
        <taxon>Entomophthora</taxon>
    </lineage>
</organism>
<reference evidence="1" key="1">
    <citation type="submission" date="2022-04" db="EMBL/GenBank/DDBJ databases">
        <title>Genome of the entomopathogenic fungus Entomophthora muscae.</title>
        <authorList>
            <person name="Elya C."/>
            <person name="Lovett B.R."/>
            <person name="Lee E."/>
            <person name="Macias A.M."/>
            <person name="Hajek A.E."/>
            <person name="De Bivort B.L."/>
            <person name="Kasson M.T."/>
            <person name="De Fine Licht H.H."/>
            <person name="Stajich J.E."/>
        </authorList>
    </citation>
    <scope>NUCLEOTIDE SEQUENCE</scope>
    <source>
        <strain evidence="1">Berkeley</strain>
    </source>
</reference>
<dbReference type="Proteomes" id="UP001165960">
    <property type="component" value="Unassembled WGS sequence"/>
</dbReference>
<evidence type="ECO:0000313" key="1">
    <source>
        <dbReference type="EMBL" id="KAJ9049921.1"/>
    </source>
</evidence>
<sequence>MALWNTNPNMTFSHISPETFIFTNFLIISTPEIPLSDGVISELKFQIKIEFCYEKHDNLKTVTSHVLFPPEALEIFSSSELGSIYTRENTRRIYQQNTTRD</sequence>
<gene>
    <name evidence="1" type="ORF">DSO57_1019540</name>
</gene>